<dbReference type="KEGG" id="gog:C1280_17955"/>
<evidence type="ECO:0000313" key="2">
    <source>
        <dbReference type="Proteomes" id="UP000245802"/>
    </source>
</evidence>
<dbReference type="EMBL" id="CP025958">
    <property type="protein sequence ID" value="AWM38684.1"/>
    <property type="molecule type" value="Genomic_DNA"/>
</dbReference>
<sequence>MGALVRSVIEKTPGDSLRLFMDFGDVPEIDAGAKIASCTVGVAPSGPTVVTPATVNTAGYLASTKIGGGETGTDYEVTFTATLDDADGTVIARSGTLQVR</sequence>
<reference evidence="1 2" key="1">
    <citation type="submission" date="2018-01" db="EMBL/GenBank/DDBJ databases">
        <title>G. obscuriglobus.</title>
        <authorList>
            <person name="Franke J."/>
            <person name="Blomberg W."/>
            <person name="Selmecki A."/>
        </authorList>
    </citation>
    <scope>NUCLEOTIDE SEQUENCE [LARGE SCALE GENOMIC DNA]</scope>
    <source>
        <strain evidence="1 2">DSM 5831</strain>
    </source>
</reference>
<proteinExistence type="predicted"/>
<dbReference type="AlphaFoldDB" id="A0A2Z3HAN0"/>
<gene>
    <name evidence="1" type="ORF">C1280_17955</name>
</gene>
<evidence type="ECO:0000313" key="1">
    <source>
        <dbReference type="EMBL" id="AWM38684.1"/>
    </source>
</evidence>
<organism evidence="1 2">
    <name type="scientific">Gemmata obscuriglobus</name>
    <dbReference type="NCBI Taxonomy" id="114"/>
    <lineage>
        <taxon>Bacteria</taxon>
        <taxon>Pseudomonadati</taxon>
        <taxon>Planctomycetota</taxon>
        <taxon>Planctomycetia</taxon>
        <taxon>Gemmatales</taxon>
        <taxon>Gemmataceae</taxon>
        <taxon>Gemmata</taxon>
    </lineage>
</organism>
<dbReference type="InterPro" id="IPR056928">
    <property type="entry name" value="Gp77-like"/>
</dbReference>
<dbReference type="Pfam" id="PF23148">
    <property type="entry name" value="Gp77"/>
    <property type="match status" value="1"/>
</dbReference>
<protein>
    <submittedName>
        <fullName evidence="1">Uncharacterized protein</fullName>
    </submittedName>
</protein>
<keyword evidence="2" id="KW-1185">Reference proteome</keyword>
<accession>A0A2Z3HAN0</accession>
<dbReference type="Proteomes" id="UP000245802">
    <property type="component" value="Chromosome"/>
</dbReference>
<name>A0A2Z3HAN0_9BACT</name>